<feature type="domain" description="Major facilitator superfamily (MFS) profile" evidence="7">
    <location>
        <begin position="17"/>
        <end position="472"/>
    </location>
</feature>
<dbReference type="InterPro" id="IPR036259">
    <property type="entry name" value="MFS_trans_sf"/>
</dbReference>
<evidence type="ECO:0000256" key="5">
    <source>
        <dbReference type="ARBA" id="ARBA00023136"/>
    </source>
</evidence>
<feature type="transmembrane region" description="Helical" evidence="6">
    <location>
        <begin position="365"/>
        <end position="382"/>
    </location>
</feature>
<feature type="transmembrane region" description="Helical" evidence="6">
    <location>
        <begin position="341"/>
        <end position="359"/>
    </location>
</feature>
<keyword evidence="2" id="KW-0813">Transport</keyword>
<feature type="transmembrane region" description="Helical" evidence="6">
    <location>
        <begin position="411"/>
        <end position="429"/>
    </location>
</feature>
<evidence type="ECO:0000256" key="3">
    <source>
        <dbReference type="ARBA" id="ARBA00022692"/>
    </source>
</evidence>
<feature type="transmembrane region" description="Helical" evidence="6">
    <location>
        <begin position="240"/>
        <end position="259"/>
    </location>
</feature>
<dbReference type="PROSITE" id="PS50850">
    <property type="entry name" value="MFS"/>
    <property type="match status" value="1"/>
</dbReference>
<evidence type="ECO:0000313" key="8">
    <source>
        <dbReference type="EMBL" id="BCS82378.1"/>
    </source>
</evidence>
<evidence type="ECO:0000256" key="6">
    <source>
        <dbReference type="SAM" id="Phobius"/>
    </source>
</evidence>
<dbReference type="Proteomes" id="UP000663623">
    <property type="component" value="Chromosome"/>
</dbReference>
<keyword evidence="4 6" id="KW-1133">Transmembrane helix</keyword>
<evidence type="ECO:0000313" key="9">
    <source>
        <dbReference type="Proteomes" id="UP000663623"/>
    </source>
</evidence>
<feature type="transmembrane region" description="Helical" evidence="6">
    <location>
        <begin position="172"/>
        <end position="191"/>
    </location>
</feature>
<feature type="transmembrane region" description="Helical" evidence="6">
    <location>
        <begin position="83"/>
        <end position="102"/>
    </location>
</feature>
<dbReference type="Gene3D" id="1.20.1250.20">
    <property type="entry name" value="MFS general substrate transporter like domains"/>
    <property type="match status" value="1"/>
</dbReference>
<keyword evidence="5 6" id="KW-0472">Membrane</keyword>
<feature type="transmembrane region" description="Helical" evidence="6">
    <location>
        <begin position="108"/>
        <end position="130"/>
    </location>
</feature>
<reference evidence="8 9" key="1">
    <citation type="submission" date="2021-02" db="EMBL/GenBank/DDBJ databases">
        <title>Nitrogen-fixing ability and nitrogen fixation related genes of thermophilic fermentative bacteria in the genus Caldicellulosiruptor.</title>
        <authorList>
            <person name="Chen Y."/>
            <person name="Nishihara A."/>
            <person name="Haruta S."/>
        </authorList>
    </citation>
    <scope>NUCLEOTIDE SEQUENCE [LARGE SCALE GENOMIC DNA]</scope>
    <source>
        <strain evidence="8 9">YA01</strain>
    </source>
</reference>
<name>A0ABM7NQD9_9FIRM</name>
<dbReference type="Gene3D" id="1.20.1720.10">
    <property type="entry name" value="Multidrug resistance protein D"/>
    <property type="match status" value="1"/>
</dbReference>
<dbReference type="InterPro" id="IPR020846">
    <property type="entry name" value="MFS_dom"/>
</dbReference>
<proteinExistence type="predicted"/>
<evidence type="ECO:0000256" key="4">
    <source>
        <dbReference type="ARBA" id="ARBA00022989"/>
    </source>
</evidence>
<protein>
    <submittedName>
        <fullName evidence="8">MFS transporter</fullName>
    </submittedName>
</protein>
<dbReference type="EMBL" id="AP024480">
    <property type="protein sequence ID" value="BCS82378.1"/>
    <property type="molecule type" value="Genomic_DNA"/>
</dbReference>
<dbReference type="PANTHER" id="PTHR42718:SF9">
    <property type="entry name" value="MAJOR FACILITATOR SUPERFAMILY MULTIDRUG TRANSPORTER MFSC"/>
    <property type="match status" value="1"/>
</dbReference>
<organism evidence="8 9">
    <name type="scientific">Caldicellulosiruptor diazotrophicus</name>
    <dbReference type="NCBI Taxonomy" id="2806205"/>
    <lineage>
        <taxon>Bacteria</taxon>
        <taxon>Bacillati</taxon>
        <taxon>Bacillota</taxon>
        <taxon>Bacillota incertae sedis</taxon>
        <taxon>Caldicellulosiruptorales</taxon>
        <taxon>Caldicellulosiruptoraceae</taxon>
        <taxon>Caldicellulosiruptor</taxon>
    </lineage>
</organism>
<keyword evidence="3 6" id="KW-0812">Transmembrane</keyword>
<feature type="transmembrane region" description="Helical" evidence="6">
    <location>
        <begin position="449"/>
        <end position="465"/>
    </location>
</feature>
<accession>A0ABM7NQD9</accession>
<evidence type="ECO:0000256" key="2">
    <source>
        <dbReference type="ARBA" id="ARBA00022448"/>
    </source>
</evidence>
<evidence type="ECO:0000256" key="1">
    <source>
        <dbReference type="ARBA" id="ARBA00004651"/>
    </source>
</evidence>
<dbReference type="PANTHER" id="PTHR42718">
    <property type="entry name" value="MAJOR FACILITATOR SUPERFAMILY MULTIDRUG TRANSPORTER MFSC"/>
    <property type="match status" value="1"/>
</dbReference>
<gene>
    <name evidence="8" type="ORF">CaldiYA01_23380</name>
</gene>
<feature type="transmembrane region" description="Helical" evidence="6">
    <location>
        <begin position="142"/>
        <end position="166"/>
    </location>
</feature>
<feature type="transmembrane region" description="Helical" evidence="6">
    <location>
        <begin position="308"/>
        <end position="329"/>
    </location>
</feature>
<sequence>MIGTMHSQEDRKINKNILIATTLSSFLVPFMSSAVNIAAPDIAKSFKLNAEELNLVISIFLIFSAAFILPMGKLSDTFDRTKIFKTGLLLFTLSTLMCALSNTVEILFVFRSLQGFFSAFTFVTSMAILIEEHLPQIRGRLLGINTAVVYLGTSLGPFLGGLLVKLWGYRSIFLFGSVIGLVGSFVSLFLIQKEVKNAKQAKLVDSLKSLDKMGTILSMTGLFLLMYGASTFELGNTSKISFFAGLILIVIFVVAESKLQNPILDVKLFVKIPQFGFSNLAALINYSCTFSASYLLSLYLQLVKALPSQLAGFILIVQPLSQVITSLIAGRASEKVEPRKLATAGMVLTTIGLFVFSLFSSKTSLVIVILNLLIMGIGFGLFSSPNTNVVMSCVPKSLYGTASSTISVMRVVGQAFSMAIVSFVSMLSLKGVRLSHENSILILKSMKTSFLVFAILSILGIVASYKRGNIYSENITTEKGAVL</sequence>
<dbReference type="Pfam" id="PF07690">
    <property type="entry name" value="MFS_1"/>
    <property type="match status" value="1"/>
</dbReference>
<keyword evidence="9" id="KW-1185">Reference proteome</keyword>
<dbReference type="CDD" id="cd17321">
    <property type="entry name" value="MFS_MMR_MDR_like"/>
    <property type="match status" value="1"/>
</dbReference>
<evidence type="ECO:0000259" key="7">
    <source>
        <dbReference type="PROSITE" id="PS50850"/>
    </source>
</evidence>
<dbReference type="InterPro" id="IPR011701">
    <property type="entry name" value="MFS"/>
</dbReference>
<comment type="subcellular location">
    <subcellularLocation>
        <location evidence="1">Cell membrane</location>
        <topology evidence="1">Multi-pass membrane protein</topology>
    </subcellularLocation>
</comment>
<feature type="transmembrane region" description="Helical" evidence="6">
    <location>
        <begin position="280"/>
        <end position="302"/>
    </location>
</feature>
<feature type="transmembrane region" description="Helical" evidence="6">
    <location>
        <begin position="53"/>
        <end position="71"/>
    </location>
</feature>
<dbReference type="SUPFAM" id="SSF103473">
    <property type="entry name" value="MFS general substrate transporter"/>
    <property type="match status" value="1"/>
</dbReference>
<feature type="transmembrane region" description="Helical" evidence="6">
    <location>
        <begin position="212"/>
        <end position="228"/>
    </location>
</feature>